<organism evidence="2 3">
    <name type="scientific">Dufourea novaeangliae</name>
    <name type="common">Sweat bee</name>
    <dbReference type="NCBI Taxonomy" id="178035"/>
    <lineage>
        <taxon>Eukaryota</taxon>
        <taxon>Metazoa</taxon>
        <taxon>Ecdysozoa</taxon>
        <taxon>Arthropoda</taxon>
        <taxon>Hexapoda</taxon>
        <taxon>Insecta</taxon>
        <taxon>Pterygota</taxon>
        <taxon>Neoptera</taxon>
        <taxon>Endopterygota</taxon>
        <taxon>Hymenoptera</taxon>
        <taxon>Apocrita</taxon>
        <taxon>Aculeata</taxon>
        <taxon>Apoidea</taxon>
        <taxon>Anthophila</taxon>
        <taxon>Halictidae</taxon>
        <taxon>Rophitinae</taxon>
        <taxon>Dufourea</taxon>
    </lineage>
</organism>
<evidence type="ECO:0000256" key="1">
    <source>
        <dbReference type="SAM" id="MobiDB-lite"/>
    </source>
</evidence>
<feature type="region of interest" description="Disordered" evidence="1">
    <location>
        <begin position="1"/>
        <end position="22"/>
    </location>
</feature>
<dbReference type="EMBL" id="KQ434783">
    <property type="protein sequence ID" value="KZC04830.1"/>
    <property type="molecule type" value="Genomic_DNA"/>
</dbReference>
<proteinExistence type="predicted"/>
<name>A0A154P121_DUFNO</name>
<reference evidence="2 3" key="1">
    <citation type="submission" date="2015-07" db="EMBL/GenBank/DDBJ databases">
        <title>The genome of Dufourea novaeangliae.</title>
        <authorList>
            <person name="Pan H."/>
            <person name="Kapheim K."/>
        </authorList>
    </citation>
    <scope>NUCLEOTIDE SEQUENCE [LARGE SCALE GENOMIC DNA]</scope>
    <source>
        <strain evidence="2">0120121106</strain>
        <tissue evidence="2">Whole body</tissue>
    </source>
</reference>
<evidence type="ECO:0000313" key="3">
    <source>
        <dbReference type="Proteomes" id="UP000076502"/>
    </source>
</evidence>
<dbReference type="AlphaFoldDB" id="A0A154P121"/>
<accession>A0A154P121</accession>
<feature type="region of interest" description="Disordered" evidence="1">
    <location>
        <begin position="81"/>
        <end position="104"/>
    </location>
</feature>
<sequence>MAPAKPQGSSDDLGIRLGPKQEDTSIFEGKECRLRNHKLPTRRYGTLGGVQEQFVVCDPSEIDGIVEWPCWGPINSVASDANEEKEREHNAALGSEMNDGKYDSTRCSLGPTSGHGSRQPVVMDELRGVYIGEGTYGSTFMAYSCTSLAAADMKSQSSTLHPRHVRH</sequence>
<evidence type="ECO:0000313" key="2">
    <source>
        <dbReference type="EMBL" id="KZC04830.1"/>
    </source>
</evidence>
<gene>
    <name evidence="2" type="ORF">WN55_09629</name>
</gene>
<protein>
    <submittedName>
        <fullName evidence="2">Uncharacterized protein</fullName>
    </submittedName>
</protein>
<keyword evidence="3" id="KW-1185">Reference proteome</keyword>
<dbReference type="Proteomes" id="UP000076502">
    <property type="component" value="Unassembled WGS sequence"/>
</dbReference>